<feature type="transmembrane region" description="Helical" evidence="8">
    <location>
        <begin position="293"/>
        <end position="314"/>
    </location>
</feature>
<feature type="transmembrane region" description="Helical" evidence="8">
    <location>
        <begin position="207"/>
        <end position="228"/>
    </location>
</feature>
<feature type="transmembrane region" description="Helical" evidence="8">
    <location>
        <begin position="258"/>
        <end position="281"/>
    </location>
</feature>
<dbReference type="SUPFAM" id="SSF81345">
    <property type="entry name" value="ABC transporter involved in vitamin B12 uptake, BtuC"/>
    <property type="match status" value="1"/>
</dbReference>
<keyword evidence="4" id="KW-1003">Cell membrane</keyword>
<dbReference type="PANTHER" id="PTHR30472:SF1">
    <property type="entry name" value="FE(3+) DICITRATE TRANSPORT SYSTEM PERMEASE PROTEIN FECC-RELATED"/>
    <property type="match status" value="1"/>
</dbReference>
<comment type="similarity">
    <text evidence="2">Belongs to the binding-protein-dependent transport system permease family. FecCD subfamily.</text>
</comment>
<evidence type="ECO:0000313" key="10">
    <source>
        <dbReference type="Proteomes" id="UP000289856"/>
    </source>
</evidence>
<evidence type="ECO:0000256" key="3">
    <source>
        <dbReference type="ARBA" id="ARBA00022448"/>
    </source>
</evidence>
<evidence type="ECO:0000256" key="4">
    <source>
        <dbReference type="ARBA" id="ARBA00022475"/>
    </source>
</evidence>
<evidence type="ECO:0000256" key="6">
    <source>
        <dbReference type="ARBA" id="ARBA00022989"/>
    </source>
</evidence>
<dbReference type="KEGG" id="cohn:KCTCHS21_03150"/>
<dbReference type="RefSeq" id="WP_232058029.1">
    <property type="nucleotide sequence ID" value="NZ_AP019400.1"/>
</dbReference>
<gene>
    <name evidence="9" type="primary">fhuB1</name>
    <name evidence="9" type="ORF">KCTCHS21_03150</name>
</gene>
<feature type="transmembrane region" description="Helical" evidence="8">
    <location>
        <begin position="109"/>
        <end position="128"/>
    </location>
</feature>
<evidence type="ECO:0000256" key="7">
    <source>
        <dbReference type="ARBA" id="ARBA00023136"/>
    </source>
</evidence>
<dbReference type="EMBL" id="AP019400">
    <property type="protein sequence ID" value="BBI30916.1"/>
    <property type="molecule type" value="Genomic_DNA"/>
</dbReference>
<dbReference type="InterPro" id="IPR000522">
    <property type="entry name" value="ABC_transptr_permease_BtuC"/>
</dbReference>
<name>A0A3T1CYK4_9BACL</name>
<keyword evidence="5 8" id="KW-0812">Transmembrane</keyword>
<sequence length="350" mass="37311">MGKGLSHMPSTHSKADRHRGGRHFSLYMLLGAGLLLLGMAASISLGAARINIATAWQALFQYNHDFSEHQVIRFLRLPRTIADIIVGASLAVCGAVMQGSTRNPLADSGLMGISSGAAFGMAVCFAIFPNSPYMINILYSCMGASIATLLTYTIASVGARGMTPQRLVLAGMSISMLFGALTTVIVIKYRIGKSMLHWSSGSTASAGWVELAVVTPLFLASIAVAISISRSITMLSMGEEVASGLGLHTKKTRLMATLIILVLTGLAVVIVGPIGFVGLIIPHAVRFLIGVDYRYIIPMSALYGAAFLLIADIFGRLYNRPSETPLGIIFAIVGVPFFLYISRKIRRDGV</sequence>
<comment type="subcellular location">
    <subcellularLocation>
        <location evidence="1">Cell membrane</location>
        <topology evidence="1">Multi-pass membrane protein</topology>
    </subcellularLocation>
</comment>
<dbReference type="Pfam" id="PF01032">
    <property type="entry name" value="FecCD"/>
    <property type="match status" value="1"/>
</dbReference>
<dbReference type="GO" id="GO:0033214">
    <property type="term" value="P:siderophore-iron import into cell"/>
    <property type="evidence" value="ECO:0007669"/>
    <property type="project" value="TreeGrafter"/>
</dbReference>
<dbReference type="PANTHER" id="PTHR30472">
    <property type="entry name" value="FERRIC ENTEROBACTIN TRANSPORT SYSTEM PERMEASE PROTEIN"/>
    <property type="match status" value="1"/>
</dbReference>
<evidence type="ECO:0000256" key="5">
    <source>
        <dbReference type="ARBA" id="ARBA00022692"/>
    </source>
</evidence>
<feature type="transmembrane region" description="Helical" evidence="8">
    <location>
        <begin position="134"/>
        <end position="155"/>
    </location>
</feature>
<keyword evidence="6 8" id="KW-1133">Transmembrane helix</keyword>
<keyword evidence="10" id="KW-1185">Reference proteome</keyword>
<keyword evidence="3" id="KW-0813">Transport</keyword>
<dbReference type="AlphaFoldDB" id="A0A3T1CYK4"/>
<dbReference type="FunFam" id="1.10.3470.10:FF:000001">
    <property type="entry name" value="Vitamin B12 ABC transporter permease BtuC"/>
    <property type="match status" value="1"/>
</dbReference>
<proteinExistence type="inferred from homology"/>
<feature type="transmembrane region" description="Helical" evidence="8">
    <location>
        <begin position="167"/>
        <end position="187"/>
    </location>
</feature>
<feature type="transmembrane region" description="Helical" evidence="8">
    <location>
        <begin position="326"/>
        <end position="342"/>
    </location>
</feature>
<dbReference type="GO" id="GO:0005886">
    <property type="term" value="C:plasma membrane"/>
    <property type="evidence" value="ECO:0007669"/>
    <property type="project" value="UniProtKB-SubCell"/>
</dbReference>
<dbReference type="InterPro" id="IPR037294">
    <property type="entry name" value="ABC_BtuC-like"/>
</dbReference>
<reference evidence="9 10" key="1">
    <citation type="submission" date="2019-01" db="EMBL/GenBank/DDBJ databases">
        <title>Complete genome sequence of Cohnella hallensis HS21 isolated from Korean fir (Abies koreana) rhizospheric soil.</title>
        <authorList>
            <person name="Jiang L."/>
            <person name="Kang S.W."/>
            <person name="Kim S."/>
            <person name="Jung J."/>
            <person name="Kim C.Y."/>
            <person name="Kim D.H."/>
            <person name="Kim S.W."/>
            <person name="Lee J."/>
        </authorList>
    </citation>
    <scope>NUCLEOTIDE SEQUENCE [LARGE SCALE GENOMIC DNA]</scope>
    <source>
        <strain evidence="9 10">HS21</strain>
    </source>
</reference>
<evidence type="ECO:0000256" key="8">
    <source>
        <dbReference type="SAM" id="Phobius"/>
    </source>
</evidence>
<evidence type="ECO:0000256" key="2">
    <source>
        <dbReference type="ARBA" id="ARBA00007935"/>
    </source>
</evidence>
<protein>
    <submittedName>
        <fullName evidence="9">Iron compound ABC transporter permease</fullName>
    </submittedName>
</protein>
<keyword evidence="7 8" id="KW-0472">Membrane</keyword>
<dbReference type="Proteomes" id="UP000289856">
    <property type="component" value="Chromosome"/>
</dbReference>
<dbReference type="CDD" id="cd06550">
    <property type="entry name" value="TM_ABC_iron-siderophores_like"/>
    <property type="match status" value="1"/>
</dbReference>
<evidence type="ECO:0000256" key="1">
    <source>
        <dbReference type="ARBA" id="ARBA00004651"/>
    </source>
</evidence>
<organism evidence="9 10">
    <name type="scientific">Cohnella abietis</name>
    <dbReference type="NCBI Taxonomy" id="2507935"/>
    <lineage>
        <taxon>Bacteria</taxon>
        <taxon>Bacillati</taxon>
        <taxon>Bacillota</taxon>
        <taxon>Bacilli</taxon>
        <taxon>Bacillales</taxon>
        <taxon>Paenibacillaceae</taxon>
        <taxon>Cohnella</taxon>
    </lineage>
</organism>
<evidence type="ECO:0000313" key="9">
    <source>
        <dbReference type="EMBL" id="BBI30916.1"/>
    </source>
</evidence>
<dbReference type="GO" id="GO:0022857">
    <property type="term" value="F:transmembrane transporter activity"/>
    <property type="evidence" value="ECO:0007669"/>
    <property type="project" value="InterPro"/>
</dbReference>
<dbReference type="Gene3D" id="1.10.3470.10">
    <property type="entry name" value="ABC transporter involved in vitamin B12 uptake, BtuC"/>
    <property type="match status" value="1"/>
</dbReference>
<accession>A0A3T1CYK4</accession>
<feature type="transmembrane region" description="Helical" evidence="8">
    <location>
        <begin position="79"/>
        <end position="97"/>
    </location>
</feature>